<dbReference type="PANTHER" id="PTHR47429">
    <property type="entry name" value="PROTEIN TWIN LOV 1"/>
    <property type="match status" value="1"/>
</dbReference>
<evidence type="ECO:0000256" key="1">
    <source>
        <dbReference type="ARBA" id="ARBA00022630"/>
    </source>
</evidence>
<evidence type="ECO:0000313" key="5">
    <source>
        <dbReference type="EMBL" id="MBD3666236.1"/>
    </source>
</evidence>
<reference evidence="5" key="1">
    <citation type="submission" date="2020-08" db="EMBL/GenBank/DDBJ databases">
        <title>Sulfitobacter aestuariivivens sp. nov., isolated from a tidal flat.</title>
        <authorList>
            <person name="Park S."/>
            <person name="Yoon J.-H."/>
        </authorList>
    </citation>
    <scope>NUCLEOTIDE SEQUENCE</scope>
    <source>
        <strain evidence="5">TSTF-M16</strain>
    </source>
</reference>
<comment type="caution">
    <text evidence="5">The sequence shown here is derived from an EMBL/GenBank/DDBJ whole genome shotgun (WGS) entry which is preliminary data.</text>
</comment>
<accession>A0A927HGQ2</accession>
<keyword evidence="2" id="KW-0288">FMN</keyword>
<dbReference type="EMBL" id="JACTAG010000005">
    <property type="protein sequence ID" value="MBD3666236.1"/>
    <property type="molecule type" value="Genomic_DNA"/>
</dbReference>
<protein>
    <submittedName>
        <fullName evidence="5">PAS domain-containing protein</fullName>
    </submittedName>
</protein>
<sequence length="187" mass="20945">MANSKLDFSSLDATLDRVPHALTVSDVSEPDHPLVYMNAAFRALTGYSDSHLGENCRFLQGDLENDEARAEIRLALEEKRRTQVILNNRRKDGTQFFNLLLLEPIKNPEGSRQLVLGGQFELTPDEKQEITDNGTTVFPPSMSGAVARALELRIERRRIAATSAVQLLQSWQTLQIISDRRAGNPKT</sequence>
<dbReference type="Proteomes" id="UP000635142">
    <property type="component" value="Unassembled WGS sequence"/>
</dbReference>
<evidence type="ECO:0000259" key="4">
    <source>
        <dbReference type="Pfam" id="PF13426"/>
    </source>
</evidence>
<dbReference type="InterPro" id="IPR000014">
    <property type="entry name" value="PAS"/>
</dbReference>
<evidence type="ECO:0000313" key="6">
    <source>
        <dbReference type="Proteomes" id="UP000635142"/>
    </source>
</evidence>
<dbReference type="Pfam" id="PF13426">
    <property type="entry name" value="PAS_9"/>
    <property type="match status" value="1"/>
</dbReference>
<feature type="domain" description="PAS" evidence="4">
    <location>
        <begin position="28"/>
        <end position="122"/>
    </location>
</feature>
<organism evidence="5 6">
    <name type="scientific">Sulfitobacter aestuariivivens</name>
    <dbReference type="NCBI Taxonomy" id="2766981"/>
    <lineage>
        <taxon>Bacteria</taxon>
        <taxon>Pseudomonadati</taxon>
        <taxon>Pseudomonadota</taxon>
        <taxon>Alphaproteobacteria</taxon>
        <taxon>Rhodobacterales</taxon>
        <taxon>Roseobacteraceae</taxon>
        <taxon>Sulfitobacter</taxon>
    </lineage>
</organism>
<keyword evidence="6" id="KW-1185">Reference proteome</keyword>
<name>A0A927HGQ2_9RHOB</name>
<evidence type="ECO:0000256" key="2">
    <source>
        <dbReference type="ARBA" id="ARBA00022643"/>
    </source>
</evidence>
<dbReference type="SUPFAM" id="SSF55785">
    <property type="entry name" value="PYP-like sensor domain (PAS domain)"/>
    <property type="match status" value="1"/>
</dbReference>
<gene>
    <name evidence="5" type="ORF">H9Q16_20070</name>
</gene>
<evidence type="ECO:0000256" key="3">
    <source>
        <dbReference type="ARBA" id="ARBA00022991"/>
    </source>
</evidence>
<keyword evidence="1" id="KW-0285">Flavoprotein</keyword>
<dbReference type="NCBIfam" id="TIGR00229">
    <property type="entry name" value="sensory_box"/>
    <property type="match status" value="1"/>
</dbReference>
<dbReference type="InterPro" id="IPR035965">
    <property type="entry name" value="PAS-like_dom_sf"/>
</dbReference>
<dbReference type="AlphaFoldDB" id="A0A927HGQ2"/>
<keyword evidence="3" id="KW-0157">Chromophore</keyword>
<dbReference type="RefSeq" id="WP_191077266.1">
    <property type="nucleotide sequence ID" value="NZ_JACTAG010000005.1"/>
</dbReference>
<dbReference type="Gene3D" id="3.30.450.20">
    <property type="entry name" value="PAS domain"/>
    <property type="match status" value="1"/>
</dbReference>
<dbReference type="PANTHER" id="PTHR47429:SF2">
    <property type="entry name" value="PROTEIN TWIN LOV 1"/>
    <property type="match status" value="1"/>
</dbReference>
<proteinExistence type="predicted"/>